<comment type="caution">
    <text evidence="2">The sequence shown here is derived from an EMBL/GenBank/DDBJ whole genome shotgun (WGS) entry which is preliminary data.</text>
</comment>
<evidence type="ECO:0000313" key="3">
    <source>
        <dbReference type="Proteomes" id="UP001444661"/>
    </source>
</evidence>
<proteinExistence type="predicted"/>
<accession>A0ABR1SZK9</accession>
<name>A0ABR1SZK9_9PEZI</name>
<organism evidence="2 3">
    <name type="scientific">Apiospora rasikravindrae</name>
    <dbReference type="NCBI Taxonomy" id="990691"/>
    <lineage>
        <taxon>Eukaryota</taxon>
        <taxon>Fungi</taxon>
        <taxon>Dikarya</taxon>
        <taxon>Ascomycota</taxon>
        <taxon>Pezizomycotina</taxon>
        <taxon>Sordariomycetes</taxon>
        <taxon>Xylariomycetidae</taxon>
        <taxon>Amphisphaeriales</taxon>
        <taxon>Apiosporaceae</taxon>
        <taxon>Apiospora</taxon>
    </lineage>
</organism>
<keyword evidence="3" id="KW-1185">Reference proteome</keyword>
<dbReference type="Proteomes" id="UP001444661">
    <property type="component" value="Unassembled WGS sequence"/>
</dbReference>
<dbReference type="EMBL" id="JAQQWK010000006">
    <property type="protein sequence ID" value="KAK8038973.1"/>
    <property type="molecule type" value="Genomic_DNA"/>
</dbReference>
<evidence type="ECO:0000256" key="1">
    <source>
        <dbReference type="SAM" id="MobiDB-lite"/>
    </source>
</evidence>
<protein>
    <submittedName>
        <fullName evidence="2">Uncharacterized protein</fullName>
    </submittedName>
</protein>
<reference evidence="2 3" key="1">
    <citation type="submission" date="2023-01" db="EMBL/GenBank/DDBJ databases">
        <title>Analysis of 21 Apiospora genomes using comparative genomics revels a genus with tremendous synthesis potential of carbohydrate active enzymes and secondary metabolites.</title>
        <authorList>
            <person name="Sorensen T."/>
        </authorList>
    </citation>
    <scope>NUCLEOTIDE SEQUENCE [LARGE SCALE GENOMIC DNA]</scope>
    <source>
        <strain evidence="2 3">CBS 33761</strain>
    </source>
</reference>
<feature type="region of interest" description="Disordered" evidence="1">
    <location>
        <begin position="18"/>
        <end position="38"/>
    </location>
</feature>
<gene>
    <name evidence="2" type="ORF">PG993_007384</name>
</gene>
<sequence length="127" mass="13254">MHRRAPVQRLALLDVQPREPQRPGLVAVPQPEQDAPGRERRVHVLEVAQVTGFVSQPLRALREVGGPQCVDLGVVVGARADGHHVLHEFLPAAGLASLGGGAVGGAEMGLQEPLVVGPEGGFDVFGA</sequence>
<evidence type="ECO:0000313" key="2">
    <source>
        <dbReference type="EMBL" id="KAK8038973.1"/>
    </source>
</evidence>